<feature type="compositionally biased region" description="Gly residues" evidence="1">
    <location>
        <begin position="32"/>
        <end position="44"/>
    </location>
</feature>
<accession>A0A0A9F1G4</accession>
<name>A0A0A9F1G4_ARUDO</name>
<dbReference type="EMBL" id="GBRH01192842">
    <property type="protein sequence ID" value="JAE05054.1"/>
    <property type="molecule type" value="Transcribed_RNA"/>
</dbReference>
<protein>
    <submittedName>
        <fullName evidence="2">Uncharacterized protein</fullName>
    </submittedName>
</protein>
<proteinExistence type="predicted"/>
<evidence type="ECO:0000313" key="2">
    <source>
        <dbReference type="EMBL" id="JAE05054.1"/>
    </source>
</evidence>
<reference evidence="2" key="1">
    <citation type="submission" date="2014-09" db="EMBL/GenBank/DDBJ databases">
        <authorList>
            <person name="Magalhaes I.L.F."/>
            <person name="Oliveira U."/>
            <person name="Santos F.R."/>
            <person name="Vidigal T.H.D.A."/>
            <person name="Brescovit A.D."/>
            <person name="Santos A.J."/>
        </authorList>
    </citation>
    <scope>NUCLEOTIDE SEQUENCE</scope>
    <source>
        <tissue evidence="2">Shoot tissue taken approximately 20 cm above the soil surface</tissue>
    </source>
</reference>
<feature type="region of interest" description="Disordered" evidence="1">
    <location>
        <begin position="1"/>
        <end position="44"/>
    </location>
</feature>
<organism evidence="2">
    <name type="scientific">Arundo donax</name>
    <name type="common">Giant reed</name>
    <name type="synonym">Donax arundinaceus</name>
    <dbReference type="NCBI Taxonomy" id="35708"/>
    <lineage>
        <taxon>Eukaryota</taxon>
        <taxon>Viridiplantae</taxon>
        <taxon>Streptophyta</taxon>
        <taxon>Embryophyta</taxon>
        <taxon>Tracheophyta</taxon>
        <taxon>Spermatophyta</taxon>
        <taxon>Magnoliopsida</taxon>
        <taxon>Liliopsida</taxon>
        <taxon>Poales</taxon>
        <taxon>Poaceae</taxon>
        <taxon>PACMAD clade</taxon>
        <taxon>Arundinoideae</taxon>
        <taxon>Arundineae</taxon>
        <taxon>Arundo</taxon>
    </lineage>
</organism>
<reference evidence="2" key="2">
    <citation type="journal article" date="2015" name="Data Brief">
        <title>Shoot transcriptome of the giant reed, Arundo donax.</title>
        <authorList>
            <person name="Barrero R.A."/>
            <person name="Guerrero F.D."/>
            <person name="Moolhuijzen P."/>
            <person name="Goolsby J.A."/>
            <person name="Tidwell J."/>
            <person name="Bellgard S.E."/>
            <person name="Bellgard M.I."/>
        </authorList>
    </citation>
    <scope>NUCLEOTIDE SEQUENCE</scope>
    <source>
        <tissue evidence="2">Shoot tissue taken approximately 20 cm above the soil surface</tissue>
    </source>
</reference>
<evidence type="ECO:0000256" key="1">
    <source>
        <dbReference type="SAM" id="MobiDB-lite"/>
    </source>
</evidence>
<dbReference type="AlphaFoldDB" id="A0A0A9F1G4"/>
<feature type="compositionally biased region" description="Basic residues" evidence="1">
    <location>
        <begin position="11"/>
        <end position="29"/>
    </location>
</feature>
<sequence>MKLQPLQHPWRGWRRRMERAGRGGRRLPQRWRGGGGAGCGGAAS</sequence>